<comment type="similarity">
    <text evidence="1">Belongs to the aldolase class II family.</text>
</comment>
<dbReference type="SUPFAM" id="SSF53639">
    <property type="entry name" value="AraD/HMP-PK domain-like"/>
    <property type="match status" value="1"/>
</dbReference>
<evidence type="ECO:0000256" key="1">
    <source>
        <dbReference type="ARBA" id="ARBA00037961"/>
    </source>
</evidence>
<accession>A0ABX3FWS6</accession>
<evidence type="ECO:0000259" key="2">
    <source>
        <dbReference type="SMART" id="SM01007"/>
    </source>
</evidence>
<feature type="domain" description="Class II aldolase/adducin N-terminal" evidence="2">
    <location>
        <begin position="40"/>
        <end position="216"/>
    </location>
</feature>
<organism evidence="3 4">
    <name type="scientific">Streptomyces amritsarensis</name>
    <dbReference type="NCBI Taxonomy" id="681158"/>
    <lineage>
        <taxon>Bacteria</taxon>
        <taxon>Bacillati</taxon>
        <taxon>Actinomycetota</taxon>
        <taxon>Actinomycetes</taxon>
        <taxon>Kitasatosporales</taxon>
        <taxon>Streptomycetaceae</taxon>
        <taxon>Streptomyces</taxon>
    </lineage>
</organism>
<protein>
    <submittedName>
        <fullName evidence="3">Class II aldolase/adducin family protein</fullName>
    </submittedName>
</protein>
<gene>
    <name evidence="3" type="ORF">AVW11_26870</name>
</gene>
<dbReference type="Gene3D" id="3.40.225.10">
    <property type="entry name" value="Class II aldolase/adducin N-terminal domain"/>
    <property type="match status" value="1"/>
</dbReference>
<reference evidence="3 4" key="1">
    <citation type="submission" date="2016-01" db="EMBL/GenBank/DDBJ databases">
        <title>Streptomyces amritsarensis strain MTCC 11845 genome sequencing and assembly.</title>
        <authorList>
            <person name="Sharma D."/>
            <person name="Nair G.R."/>
            <person name="Kaur G."/>
            <person name="Manhas R.K."/>
            <person name="Mayilraj S."/>
        </authorList>
    </citation>
    <scope>NUCLEOTIDE SEQUENCE [LARGE SCALE GENOMIC DNA]</scope>
    <source>
        <strain evidence="3 4">MTCC 11845</strain>
    </source>
</reference>
<name>A0ABX3FWS6_9ACTN</name>
<dbReference type="RefSeq" id="WP_076046298.1">
    <property type="nucleotide sequence ID" value="NZ_MQUR01000078.1"/>
</dbReference>
<dbReference type="Pfam" id="PF00596">
    <property type="entry name" value="Aldolase_II"/>
    <property type="match status" value="1"/>
</dbReference>
<dbReference type="InterPro" id="IPR051017">
    <property type="entry name" value="Aldolase-II_Adducin_sf"/>
</dbReference>
<dbReference type="InterPro" id="IPR036409">
    <property type="entry name" value="Aldolase_II/adducin_N_sf"/>
</dbReference>
<dbReference type="SMART" id="SM01007">
    <property type="entry name" value="Aldolase_II"/>
    <property type="match status" value="1"/>
</dbReference>
<sequence length="273" mass="29412">MSEETAAPGTRPGPVPVDRLRFEMPPAHTDPAEERAHRKERLAGTLRLFARLGYEDGVAGHVTARDPELDDCYWVNPFGRAFVALRPEDLLLVDGDGHVVQGERRVNQLAFAVHAAVHRARPEAVAVVRVQAPYGRALAALGELLAPITHEACAFYEDHALLDEYAGAQDGARIGRALGPYKALVLRNHGLLTVGASVDAAAWWFVAAERAAQVQLIARAAGKPVPIDHHSAVATRERFGGDLAAWVSYQPLWQTVAAMTATDKVSADVASTS</sequence>
<comment type="caution">
    <text evidence="3">The sequence shown here is derived from an EMBL/GenBank/DDBJ whole genome shotgun (WGS) entry which is preliminary data.</text>
</comment>
<dbReference type="EMBL" id="MQUR01000078">
    <property type="protein sequence ID" value="OLZ59252.1"/>
    <property type="molecule type" value="Genomic_DNA"/>
</dbReference>
<dbReference type="PANTHER" id="PTHR10672:SF3">
    <property type="entry name" value="PROTEIN HU-LI TAI SHAO"/>
    <property type="match status" value="1"/>
</dbReference>
<dbReference type="PANTHER" id="PTHR10672">
    <property type="entry name" value="ADDUCIN"/>
    <property type="match status" value="1"/>
</dbReference>
<dbReference type="NCBIfam" id="NF004855">
    <property type="entry name" value="PRK06208.1"/>
    <property type="match status" value="1"/>
</dbReference>
<dbReference type="Proteomes" id="UP000187151">
    <property type="component" value="Unassembled WGS sequence"/>
</dbReference>
<evidence type="ECO:0000313" key="4">
    <source>
        <dbReference type="Proteomes" id="UP000187151"/>
    </source>
</evidence>
<dbReference type="InterPro" id="IPR001303">
    <property type="entry name" value="Aldolase_II/adducin_N"/>
</dbReference>
<proteinExistence type="inferred from homology"/>
<keyword evidence="4" id="KW-1185">Reference proteome</keyword>
<evidence type="ECO:0000313" key="3">
    <source>
        <dbReference type="EMBL" id="OLZ59252.1"/>
    </source>
</evidence>